<name>A0A553NM28_9TELE</name>
<accession>A0A553NM28</accession>
<comment type="caution">
    <text evidence="1">The sequence shown here is derived from an EMBL/GenBank/DDBJ whole genome shotgun (WGS) entry which is preliminary data.</text>
</comment>
<evidence type="ECO:0000313" key="1">
    <source>
        <dbReference type="EMBL" id="TRY66467.1"/>
    </source>
</evidence>
<sequence>MTWGWLKGRTCIKSGGSLPDDRLSLPNTRVSSQLKTVTASRVQLQRKYFLTAKHTNDGNGATAFSHVQGGDDLTGVNPFILFLHFRNDEGGFIDHVPERDLQ</sequence>
<gene>
    <name evidence="1" type="ORF">DNTS_005363</name>
</gene>
<dbReference type="Proteomes" id="UP000316079">
    <property type="component" value="Unassembled WGS sequence"/>
</dbReference>
<reference evidence="1 2" key="1">
    <citation type="journal article" date="2019" name="Sci. Data">
        <title>Hybrid genome assembly and annotation of Danionella translucida.</title>
        <authorList>
            <person name="Kadobianskyi M."/>
            <person name="Schulze L."/>
            <person name="Schuelke M."/>
            <person name="Judkewitz B."/>
        </authorList>
    </citation>
    <scope>NUCLEOTIDE SEQUENCE [LARGE SCALE GENOMIC DNA]</scope>
    <source>
        <strain evidence="1 2">Bolton</strain>
    </source>
</reference>
<dbReference type="AlphaFoldDB" id="A0A553NM28"/>
<evidence type="ECO:0000313" key="2">
    <source>
        <dbReference type="Proteomes" id="UP000316079"/>
    </source>
</evidence>
<protein>
    <submittedName>
        <fullName evidence="1">Uncharacterized protein</fullName>
    </submittedName>
</protein>
<dbReference type="EMBL" id="SRMA01026842">
    <property type="protein sequence ID" value="TRY66467.1"/>
    <property type="molecule type" value="Genomic_DNA"/>
</dbReference>
<keyword evidence="2" id="KW-1185">Reference proteome</keyword>
<organism evidence="1 2">
    <name type="scientific">Danionella cerebrum</name>
    <dbReference type="NCBI Taxonomy" id="2873325"/>
    <lineage>
        <taxon>Eukaryota</taxon>
        <taxon>Metazoa</taxon>
        <taxon>Chordata</taxon>
        <taxon>Craniata</taxon>
        <taxon>Vertebrata</taxon>
        <taxon>Euteleostomi</taxon>
        <taxon>Actinopterygii</taxon>
        <taxon>Neopterygii</taxon>
        <taxon>Teleostei</taxon>
        <taxon>Ostariophysi</taxon>
        <taxon>Cypriniformes</taxon>
        <taxon>Danionidae</taxon>
        <taxon>Danioninae</taxon>
        <taxon>Danionella</taxon>
    </lineage>
</organism>
<proteinExistence type="predicted"/>